<evidence type="ECO:0000313" key="3">
    <source>
        <dbReference type="Proteomes" id="UP000823775"/>
    </source>
</evidence>
<comment type="caution">
    <text evidence="2">The sequence shown here is derived from an EMBL/GenBank/DDBJ whole genome shotgun (WGS) entry which is preliminary data.</text>
</comment>
<evidence type="ECO:0000256" key="1">
    <source>
        <dbReference type="SAM" id="MobiDB-lite"/>
    </source>
</evidence>
<sequence length="85" mass="9473">NMASRADKEKEVIVAEKGLRQLRKGTKESKSSTTKAPPARRFGEKFIEEHGLKWFNAQKEATYAPEIGLMRADLHLSSLISGTLS</sequence>
<organism evidence="2 3">
    <name type="scientific">Datura stramonium</name>
    <name type="common">Jimsonweed</name>
    <name type="synonym">Common thornapple</name>
    <dbReference type="NCBI Taxonomy" id="4076"/>
    <lineage>
        <taxon>Eukaryota</taxon>
        <taxon>Viridiplantae</taxon>
        <taxon>Streptophyta</taxon>
        <taxon>Embryophyta</taxon>
        <taxon>Tracheophyta</taxon>
        <taxon>Spermatophyta</taxon>
        <taxon>Magnoliopsida</taxon>
        <taxon>eudicotyledons</taxon>
        <taxon>Gunneridae</taxon>
        <taxon>Pentapetalae</taxon>
        <taxon>asterids</taxon>
        <taxon>lamiids</taxon>
        <taxon>Solanales</taxon>
        <taxon>Solanaceae</taxon>
        <taxon>Solanoideae</taxon>
        <taxon>Datureae</taxon>
        <taxon>Datura</taxon>
    </lineage>
</organism>
<feature type="non-terminal residue" evidence="2">
    <location>
        <position position="85"/>
    </location>
</feature>
<name>A0ABS8RQV2_DATST</name>
<feature type="compositionally biased region" description="Basic and acidic residues" evidence="1">
    <location>
        <begin position="21"/>
        <end position="30"/>
    </location>
</feature>
<accession>A0ABS8RQV2</accession>
<evidence type="ECO:0000313" key="2">
    <source>
        <dbReference type="EMBL" id="MCD7449166.1"/>
    </source>
</evidence>
<proteinExistence type="predicted"/>
<gene>
    <name evidence="2" type="ORF">HAX54_049719</name>
</gene>
<protein>
    <submittedName>
        <fullName evidence="2">Uncharacterized protein</fullName>
    </submittedName>
</protein>
<feature type="region of interest" description="Disordered" evidence="1">
    <location>
        <begin position="21"/>
        <end position="40"/>
    </location>
</feature>
<dbReference type="Proteomes" id="UP000823775">
    <property type="component" value="Unassembled WGS sequence"/>
</dbReference>
<dbReference type="EMBL" id="JACEIK010000085">
    <property type="protein sequence ID" value="MCD7449166.1"/>
    <property type="molecule type" value="Genomic_DNA"/>
</dbReference>
<keyword evidence="3" id="KW-1185">Reference proteome</keyword>
<reference evidence="2 3" key="1">
    <citation type="journal article" date="2021" name="BMC Genomics">
        <title>Datura genome reveals duplications of psychoactive alkaloid biosynthetic genes and high mutation rate following tissue culture.</title>
        <authorList>
            <person name="Rajewski A."/>
            <person name="Carter-House D."/>
            <person name="Stajich J."/>
            <person name="Litt A."/>
        </authorList>
    </citation>
    <scope>NUCLEOTIDE SEQUENCE [LARGE SCALE GENOMIC DNA]</scope>
    <source>
        <strain evidence="2">AR-01</strain>
    </source>
</reference>
<feature type="non-terminal residue" evidence="2">
    <location>
        <position position="1"/>
    </location>
</feature>